<evidence type="ECO:0000313" key="1">
    <source>
        <dbReference type="EMBL" id="KAF7495267.1"/>
    </source>
</evidence>
<evidence type="ECO:0000313" key="3">
    <source>
        <dbReference type="Proteomes" id="UP000070412"/>
    </source>
</evidence>
<accession>A0A834VF60</accession>
<dbReference type="EnsemblMetazoa" id="SSS_1985s_mrna">
    <property type="protein sequence ID" value="KAF7495267.1"/>
    <property type="gene ID" value="SSS_1985"/>
</dbReference>
<proteinExistence type="predicted"/>
<organism evidence="1">
    <name type="scientific">Sarcoptes scabiei</name>
    <name type="common">Itch mite</name>
    <name type="synonym">Acarus scabiei</name>
    <dbReference type="NCBI Taxonomy" id="52283"/>
    <lineage>
        <taxon>Eukaryota</taxon>
        <taxon>Metazoa</taxon>
        <taxon>Ecdysozoa</taxon>
        <taxon>Arthropoda</taxon>
        <taxon>Chelicerata</taxon>
        <taxon>Arachnida</taxon>
        <taxon>Acari</taxon>
        <taxon>Acariformes</taxon>
        <taxon>Sarcoptiformes</taxon>
        <taxon>Astigmata</taxon>
        <taxon>Psoroptidia</taxon>
        <taxon>Sarcoptoidea</taxon>
        <taxon>Sarcoptidae</taxon>
        <taxon>Sarcoptinae</taxon>
        <taxon>Sarcoptes</taxon>
    </lineage>
</organism>
<reference evidence="3" key="1">
    <citation type="journal article" date="2020" name="PLoS Negl. Trop. Dis.">
        <title>High-quality nuclear genome for Sarcoptes scabiei-A critical resource for a neglected parasite.</title>
        <authorList>
            <person name="Korhonen P.K."/>
            <person name="Gasser R.B."/>
            <person name="Ma G."/>
            <person name="Wang T."/>
            <person name="Stroehlein A.J."/>
            <person name="Young N.D."/>
            <person name="Ang C.S."/>
            <person name="Fernando D.D."/>
            <person name="Lu H.C."/>
            <person name="Taylor S."/>
            <person name="Reynolds S.L."/>
            <person name="Mofiz E."/>
            <person name="Najaraj S.H."/>
            <person name="Gowda H."/>
            <person name="Madugundu A."/>
            <person name="Renuse S."/>
            <person name="Holt D."/>
            <person name="Pandey A."/>
            <person name="Papenfuss A.T."/>
            <person name="Fischer K."/>
        </authorList>
    </citation>
    <scope>NUCLEOTIDE SEQUENCE [LARGE SCALE GENOMIC DNA]</scope>
</reference>
<gene>
    <name evidence="1" type="ORF">SSS_1985</name>
</gene>
<evidence type="ECO:0000313" key="2">
    <source>
        <dbReference type="EnsemblMetazoa" id="KAF7495267.1"/>
    </source>
</evidence>
<dbReference type="EMBL" id="WVUK01000049">
    <property type="protein sequence ID" value="KAF7495267.1"/>
    <property type="molecule type" value="Genomic_DNA"/>
</dbReference>
<protein>
    <submittedName>
        <fullName evidence="1 2">Uncharacterized protein</fullName>
    </submittedName>
</protein>
<dbReference type="AlphaFoldDB" id="A0A834VF60"/>
<reference evidence="1" key="2">
    <citation type="submission" date="2020-01" db="EMBL/GenBank/DDBJ databases">
        <authorList>
            <person name="Korhonen P.K.K."/>
            <person name="Guangxu M.G."/>
            <person name="Wang T.W."/>
            <person name="Stroehlein A.J.S."/>
            <person name="Young N.D."/>
            <person name="Ang C.-S.A."/>
            <person name="Fernando D.W.F."/>
            <person name="Lu H.L."/>
            <person name="Taylor S.T."/>
            <person name="Ehtesham M.E.M."/>
            <person name="Najaraj S.H.N."/>
            <person name="Harsha G.H.G."/>
            <person name="Madugundu A.M."/>
            <person name="Renuse S.R."/>
            <person name="Holt D.H."/>
            <person name="Pandey A.P."/>
            <person name="Papenfuss A.P."/>
            <person name="Gasser R.B.G."/>
            <person name="Fischer K.F."/>
        </authorList>
    </citation>
    <scope>NUCLEOTIDE SEQUENCE</scope>
    <source>
        <strain evidence="1">SSS_KF_BRIS2020</strain>
    </source>
</reference>
<name>A0A834VF60_SARSC</name>
<keyword evidence="3" id="KW-1185">Reference proteome</keyword>
<dbReference type="Proteomes" id="UP000070412">
    <property type="component" value="Unassembled WGS sequence"/>
</dbReference>
<reference evidence="2" key="3">
    <citation type="submission" date="2022-06" db="UniProtKB">
        <authorList>
            <consortium name="EnsemblMetazoa"/>
        </authorList>
    </citation>
    <scope>IDENTIFICATION</scope>
</reference>
<sequence>MANNNNMWPEVRYHERYEKHQWRFVIEGVRNNRGFNSPTFLNHYIVLKMTMAIIHKHFADPNVFRCRFDHDNCLNRFEFSTWLHLLPKKFSVSLHLNSLSDIPRDSTVMISSIEFFKYIFSEFRLKRFKVNRVSMQDNSTATILTYHDFIEALIVDETNSSNQSSRSIRPEDYLDISDSSNLNPHVRLIIPKYGTLFDRSQFSADISDGDLIIEYIDYDSDQTGNTYGMMTTTVYMFIHTALLNRWFLSEFIHIYGLAALDSGLDSSRNAPIELVLDDSYSINSGYNRIEKKSYHCTILHSIVWIIETLRKNLSQFCLKIDITNHQEMPYGGFLLYCLLLVDNHCVIAGDQSETQKSMVFCFLNSFIPKDENRISLKRYIVTITKYFDLNCCCYKLYLILTLMERIIENVWTTCEIIPNEAKLKRIKRRAIRTLISLQANYFTRDLEIFFEKIMRVGLEMRRADSFGNINVLCDRHLNSMKNYLETLKDFFSCDLSESLNNERCFHQYFPDQKTVVANDLDEDLKRRLYVITIVDDSPQFYPKSALRRKIAKIENEDNLYFFAIVPKKIILFKKFQHQIIPKSFKKWIPQIFNRAIYKLDMFGDLSYRRIRSRNVLITFEEISSFEECYFHSTMDVASNDPKSKKIIIERSYNRKLFNDDDDDSTDED</sequence>